<evidence type="ECO:0000313" key="2">
    <source>
        <dbReference type="EMBL" id="PWJ22684.1"/>
    </source>
</evidence>
<organism evidence="2 3">
    <name type="scientific">Faecalicatena orotica</name>
    <dbReference type="NCBI Taxonomy" id="1544"/>
    <lineage>
        <taxon>Bacteria</taxon>
        <taxon>Bacillati</taxon>
        <taxon>Bacillota</taxon>
        <taxon>Clostridia</taxon>
        <taxon>Lachnospirales</taxon>
        <taxon>Lachnospiraceae</taxon>
        <taxon>Faecalicatena</taxon>
    </lineage>
</organism>
<sequence length="219" mass="25239">MKQKLIDAHTNYSNMFWLFMIGNILGVILEGIWCFVRNGRWETHVVTIWGPFCLIYGVGAVGGYLASALLSDKKILTQFAVFAAIGTVVEYVSSMLLEYGLHMRAWDYSRHFGNIAGRVSLQMALIWGALGVLFSYFLVPQLQKLFELMQGRLWKTATVCMTVFMSINITLTAICLVRWKNRHEGASPRNYMETFIDESYPDHTMEKRFCEWSFLDEEN</sequence>
<keyword evidence="1" id="KW-1133">Transmembrane helix</keyword>
<gene>
    <name evidence="2" type="ORF">A8806_11724</name>
</gene>
<keyword evidence="3" id="KW-1185">Reference proteome</keyword>
<name>A0A2Y9C6H0_9FIRM</name>
<evidence type="ECO:0000256" key="1">
    <source>
        <dbReference type="SAM" id="Phobius"/>
    </source>
</evidence>
<dbReference type="EMBL" id="QGDL01000017">
    <property type="protein sequence ID" value="PWJ22684.1"/>
    <property type="molecule type" value="Genomic_DNA"/>
</dbReference>
<dbReference type="RefSeq" id="WP_109733378.1">
    <property type="nucleotide sequence ID" value="NZ_BAAACK010000014.1"/>
</dbReference>
<evidence type="ECO:0000313" key="3">
    <source>
        <dbReference type="Proteomes" id="UP000245845"/>
    </source>
</evidence>
<feature type="transmembrane region" description="Helical" evidence="1">
    <location>
        <begin position="119"/>
        <end position="139"/>
    </location>
</feature>
<dbReference type="Proteomes" id="UP000245845">
    <property type="component" value="Unassembled WGS sequence"/>
</dbReference>
<dbReference type="InterPro" id="IPR010540">
    <property type="entry name" value="CmpB_TMEM229"/>
</dbReference>
<feature type="transmembrane region" description="Helical" evidence="1">
    <location>
        <begin position="159"/>
        <end position="179"/>
    </location>
</feature>
<keyword evidence="1" id="KW-0472">Membrane</keyword>
<accession>A0A2Y9C6H0</accession>
<protein>
    <submittedName>
        <fullName evidence="2">Putative ABC transporter type IV</fullName>
    </submittedName>
</protein>
<dbReference type="OrthoDB" id="9789229at2"/>
<dbReference type="AlphaFoldDB" id="A0A2Y9C6H0"/>
<comment type="caution">
    <text evidence="2">The sequence shown here is derived from an EMBL/GenBank/DDBJ whole genome shotgun (WGS) entry which is preliminary data.</text>
</comment>
<feature type="transmembrane region" description="Helical" evidence="1">
    <location>
        <begin position="75"/>
        <end position="99"/>
    </location>
</feature>
<keyword evidence="1" id="KW-0812">Transmembrane</keyword>
<feature type="transmembrane region" description="Helical" evidence="1">
    <location>
        <begin position="48"/>
        <end position="69"/>
    </location>
</feature>
<reference evidence="2 3" key="1">
    <citation type="submission" date="2018-05" db="EMBL/GenBank/DDBJ databases">
        <title>The Hungate 1000. A catalogue of reference genomes from the rumen microbiome.</title>
        <authorList>
            <person name="Kelly W."/>
        </authorList>
    </citation>
    <scope>NUCLEOTIDE SEQUENCE [LARGE SCALE GENOMIC DNA]</scope>
    <source>
        <strain evidence="2 3">NLAE-zl-C242</strain>
    </source>
</reference>
<dbReference type="Pfam" id="PF06541">
    <property type="entry name" value="ABC_trans_CmpB"/>
    <property type="match status" value="1"/>
</dbReference>
<feature type="transmembrane region" description="Helical" evidence="1">
    <location>
        <begin position="15"/>
        <end position="36"/>
    </location>
</feature>
<proteinExistence type="predicted"/>